<dbReference type="EMBL" id="JAGGNH010000004">
    <property type="protein sequence ID" value="KAJ0974899.1"/>
    <property type="molecule type" value="Genomic_DNA"/>
</dbReference>
<dbReference type="InterPro" id="IPR008030">
    <property type="entry name" value="NmrA-like"/>
</dbReference>
<comment type="caution">
    <text evidence="2">The sequence shown here is derived from an EMBL/GenBank/DDBJ whole genome shotgun (WGS) entry which is preliminary data.</text>
</comment>
<evidence type="ECO:0000313" key="3">
    <source>
        <dbReference type="Proteomes" id="UP001085076"/>
    </source>
</evidence>
<dbReference type="InterPro" id="IPR036291">
    <property type="entry name" value="NAD(P)-bd_dom_sf"/>
</dbReference>
<dbReference type="Proteomes" id="UP001085076">
    <property type="component" value="Miscellaneous, Linkage group lg04"/>
</dbReference>
<name>A0A9D5HFT3_9LILI</name>
<reference evidence="2" key="2">
    <citation type="journal article" date="2022" name="Hortic Res">
        <title>The genome of Dioscorea zingiberensis sheds light on the biosynthesis, origin and evolution of the medicinally important diosgenin saponins.</title>
        <authorList>
            <person name="Li Y."/>
            <person name="Tan C."/>
            <person name="Li Z."/>
            <person name="Guo J."/>
            <person name="Li S."/>
            <person name="Chen X."/>
            <person name="Wang C."/>
            <person name="Dai X."/>
            <person name="Yang H."/>
            <person name="Song W."/>
            <person name="Hou L."/>
            <person name="Xu J."/>
            <person name="Tong Z."/>
            <person name="Xu A."/>
            <person name="Yuan X."/>
            <person name="Wang W."/>
            <person name="Yang Q."/>
            <person name="Chen L."/>
            <person name="Sun Z."/>
            <person name="Wang K."/>
            <person name="Pan B."/>
            <person name="Chen J."/>
            <person name="Bao Y."/>
            <person name="Liu F."/>
            <person name="Qi X."/>
            <person name="Gang D.R."/>
            <person name="Wen J."/>
            <person name="Li J."/>
        </authorList>
    </citation>
    <scope>NUCLEOTIDE SEQUENCE</scope>
    <source>
        <strain evidence="2">Dzin_1.0</strain>
    </source>
</reference>
<dbReference type="Pfam" id="PF05368">
    <property type="entry name" value="NmrA"/>
    <property type="match status" value="1"/>
</dbReference>
<protein>
    <recommendedName>
        <fullName evidence="1">NmrA-like domain-containing protein</fullName>
    </recommendedName>
</protein>
<feature type="domain" description="NmrA-like" evidence="1">
    <location>
        <begin position="5"/>
        <end position="299"/>
    </location>
</feature>
<organism evidence="2 3">
    <name type="scientific">Dioscorea zingiberensis</name>
    <dbReference type="NCBI Taxonomy" id="325984"/>
    <lineage>
        <taxon>Eukaryota</taxon>
        <taxon>Viridiplantae</taxon>
        <taxon>Streptophyta</taxon>
        <taxon>Embryophyta</taxon>
        <taxon>Tracheophyta</taxon>
        <taxon>Spermatophyta</taxon>
        <taxon>Magnoliopsida</taxon>
        <taxon>Liliopsida</taxon>
        <taxon>Dioscoreales</taxon>
        <taxon>Dioscoreaceae</taxon>
        <taxon>Dioscorea</taxon>
    </lineage>
</organism>
<dbReference type="Gene3D" id="3.90.25.10">
    <property type="entry name" value="UDP-galactose 4-epimerase, domain 1"/>
    <property type="match status" value="1"/>
</dbReference>
<sequence>MANTLVIGAGGFIGGFIVTACLEIQLPTFFLHRSTSNPSSVKALKDKGAIAIEGSFADKELMEKKLREHKIEVVICVCGGENILDQLVLIEAMKSVGKSTNTIKRFLPSEFGHDIDKSNPVEPGLSFYKEKRMVRRAVEASGIPYTYICCNSIASWPYYDNIHPSKLTPPLDHFQIYADGSVGAYFVSGKDIGKITVRAAEDARTINKSIHFRPACNLFTMNKMASLWESKLGYKLPRITVSEHQLLALAAEKKIPQSIVAALTHDIFIKGCQTNFSIDGEKDVEACNLYPDIKFQTLDYIFDQYALHLNSSKPLIMINNKPQPQLLEAHLLNNKL</sequence>
<proteinExistence type="predicted"/>
<dbReference type="AlphaFoldDB" id="A0A9D5HFT3"/>
<dbReference type="PANTHER" id="PTHR43349">
    <property type="entry name" value="PINORESINOL REDUCTASE-RELATED"/>
    <property type="match status" value="1"/>
</dbReference>
<dbReference type="InterPro" id="IPR050608">
    <property type="entry name" value="NmrA-type/Isoflavone_red_sf"/>
</dbReference>
<evidence type="ECO:0000313" key="2">
    <source>
        <dbReference type="EMBL" id="KAJ0974899.1"/>
    </source>
</evidence>
<dbReference type="PANTHER" id="PTHR43349:SF89">
    <property type="entry name" value="LEUCANTHOCYANIDIN REDUCTASE"/>
    <property type="match status" value="1"/>
</dbReference>
<dbReference type="SUPFAM" id="SSF51735">
    <property type="entry name" value="NAD(P)-binding Rossmann-fold domains"/>
    <property type="match status" value="1"/>
</dbReference>
<dbReference type="Gene3D" id="3.40.50.720">
    <property type="entry name" value="NAD(P)-binding Rossmann-like Domain"/>
    <property type="match status" value="1"/>
</dbReference>
<dbReference type="OrthoDB" id="419598at2759"/>
<gene>
    <name evidence="2" type="ORF">J5N97_016864</name>
</gene>
<keyword evidence="3" id="KW-1185">Reference proteome</keyword>
<evidence type="ECO:0000259" key="1">
    <source>
        <dbReference type="Pfam" id="PF05368"/>
    </source>
</evidence>
<reference evidence="2" key="1">
    <citation type="submission" date="2021-03" db="EMBL/GenBank/DDBJ databases">
        <authorList>
            <person name="Li Z."/>
            <person name="Yang C."/>
        </authorList>
    </citation>
    <scope>NUCLEOTIDE SEQUENCE</scope>
    <source>
        <strain evidence="2">Dzin_1.0</strain>
        <tissue evidence="2">Leaf</tissue>
    </source>
</reference>
<accession>A0A9D5HFT3</accession>